<comment type="caution">
    <text evidence="1">The sequence shown here is derived from an EMBL/GenBank/DDBJ whole genome shotgun (WGS) entry which is preliminary data.</text>
</comment>
<name>A0ABT6YGS1_9BACT</name>
<accession>A0ABT6YGS1</accession>
<evidence type="ECO:0000313" key="2">
    <source>
        <dbReference type="Proteomes" id="UP001236569"/>
    </source>
</evidence>
<protein>
    <submittedName>
        <fullName evidence="1">Uncharacterized protein</fullName>
    </submittedName>
</protein>
<evidence type="ECO:0000313" key="1">
    <source>
        <dbReference type="EMBL" id="MDI9862790.1"/>
    </source>
</evidence>
<organism evidence="1 2">
    <name type="scientific">Flectobacillus longus</name>
    <dbReference type="NCBI Taxonomy" id="2984207"/>
    <lineage>
        <taxon>Bacteria</taxon>
        <taxon>Pseudomonadati</taxon>
        <taxon>Bacteroidota</taxon>
        <taxon>Cytophagia</taxon>
        <taxon>Cytophagales</taxon>
        <taxon>Flectobacillaceae</taxon>
        <taxon>Flectobacillus</taxon>
    </lineage>
</organism>
<dbReference type="Proteomes" id="UP001236569">
    <property type="component" value="Unassembled WGS sequence"/>
</dbReference>
<proteinExistence type="predicted"/>
<keyword evidence="2" id="KW-1185">Reference proteome</keyword>
<dbReference type="EMBL" id="JASHID010000001">
    <property type="protein sequence ID" value="MDI9862790.1"/>
    <property type="molecule type" value="Genomic_DNA"/>
</dbReference>
<gene>
    <name evidence="1" type="ORF">QM480_00535</name>
</gene>
<sequence>MEIYTKYLQKLKKENILTCLYTDHFNESYDGYILDFTDEFLIFEKVDTNFKFDGICILYRNDITQIRWAGNDLQSISKLIDLEHKTSWKSSINLENINSLVVDLAKEFSVLTIYTQHLAKDICFVGQVEEIDDNTLLFHEFGTTSTLDRKYLLISVEEITKIEVNGHYEKNITKLFGLSK</sequence>
<reference evidence="1 2" key="1">
    <citation type="submission" date="2023-05" db="EMBL/GenBank/DDBJ databases">
        <title>Novel species of genus Flectobacillus isolated from stream in China.</title>
        <authorList>
            <person name="Lu H."/>
        </authorList>
    </citation>
    <scope>NUCLEOTIDE SEQUENCE [LARGE SCALE GENOMIC DNA]</scope>
    <source>
        <strain evidence="1 2">DC10W</strain>
    </source>
</reference>
<dbReference type="RefSeq" id="WP_283368153.1">
    <property type="nucleotide sequence ID" value="NZ_JASHID010000001.1"/>
</dbReference>